<proteinExistence type="predicted"/>
<reference evidence="2" key="1">
    <citation type="submission" date="2016-02" db="EMBL/GenBank/DDBJ databases">
        <title>Draft genome sequence of Microdochium bolleyi, a fungal endophyte of beachgrass.</title>
        <authorList>
            <consortium name="DOE Joint Genome Institute"/>
            <person name="David A.S."/>
            <person name="May G."/>
            <person name="Haridas S."/>
            <person name="Lim J."/>
            <person name="Wang M."/>
            <person name="Labutti K."/>
            <person name="Lipzen A."/>
            <person name="Barry K."/>
            <person name="Grigoriev I.V."/>
        </authorList>
    </citation>
    <scope>NUCLEOTIDE SEQUENCE [LARGE SCALE GENOMIC DNA]</scope>
    <source>
        <strain evidence="2">J235TASD1</strain>
    </source>
</reference>
<accession>A0A136J719</accession>
<keyword evidence="2" id="KW-1185">Reference proteome</keyword>
<evidence type="ECO:0000313" key="1">
    <source>
        <dbReference type="EMBL" id="KXJ92806.1"/>
    </source>
</evidence>
<dbReference type="InParanoid" id="A0A136J719"/>
<protein>
    <submittedName>
        <fullName evidence="1">Uncharacterized protein</fullName>
    </submittedName>
</protein>
<dbReference type="Proteomes" id="UP000070501">
    <property type="component" value="Unassembled WGS sequence"/>
</dbReference>
<organism evidence="1 2">
    <name type="scientific">Microdochium bolleyi</name>
    <dbReference type="NCBI Taxonomy" id="196109"/>
    <lineage>
        <taxon>Eukaryota</taxon>
        <taxon>Fungi</taxon>
        <taxon>Dikarya</taxon>
        <taxon>Ascomycota</taxon>
        <taxon>Pezizomycotina</taxon>
        <taxon>Sordariomycetes</taxon>
        <taxon>Xylariomycetidae</taxon>
        <taxon>Xylariales</taxon>
        <taxon>Microdochiaceae</taxon>
        <taxon>Microdochium</taxon>
    </lineage>
</organism>
<dbReference type="EMBL" id="KQ964248">
    <property type="protein sequence ID" value="KXJ92806.1"/>
    <property type="molecule type" value="Genomic_DNA"/>
</dbReference>
<evidence type="ECO:0000313" key="2">
    <source>
        <dbReference type="Proteomes" id="UP000070501"/>
    </source>
</evidence>
<gene>
    <name evidence="1" type="ORF">Micbo1qcDRAFT_51156</name>
</gene>
<name>A0A136J719_9PEZI</name>
<dbReference type="AlphaFoldDB" id="A0A136J719"/>
<sequence>MFSRTAKALFRPSLCSAKAGSPQLASRCSSGWPRARARTHVAVHDRPRGKSSVRASYYSTGHRVPREEDILLIDRGAGTSLPLKRRMVISTIVRTIQSIQPLQPAQLDYPEKARPFWALS</sequence>